<reference evidence="11 12" key="1">
    <citation type="submission" date="2023-10" db="EMBL/GenBank/DDBJ databases">
        <title>Chromosome-scale genome assembly provides insights into flower coloration mechanisms of Canna indica.</title>
        <authorList>
            <person name="Li C."/>
        </authorList>
    </citation>
    <scope>NUCLEOTIDE SEQUENCE [LARGE SCALE GENOMIC DNA]</scope>
    <source>
        <tissue evidence="11">Flower</tissue>
    </source>
</reference>
<evidence type="ECO:0000256" key="8">
    <source>
        <dbReference type="ARBA" id="ARBA00046534"/>
    </source>
</evidence>
<keyword evidence="2" id="KW-0217">Developmental protein</keyword>
<dbReference type="GO" id="GO:0005886">
    <property type="term" value="C:plasma membrane"/>
    <property type="evidence" value="ECO:0007669"/>
    <property type="project" value="UniProtKB-SubCell"/>
</dbReference>
<dbReference type="Proteomes" id="UP001327560">
    <property type="component" value="Chromosome 4"/>
</dbReference>
<name>A0AAQ3KC27_9LILI</name>
<dbReference type="GO" id="GO:0051301">
    <property type="term" value="P:cell division"/>
    <property type="evidence" value="ECO:0007669"/>
    <property type="project" value="UniProtKB-KW"/>
</dbReference>
<dbReference type="GO" id="GO:0090708">
    <property type="term" value="P:specification of plant organ axis polarity"/>
    <property type="evidence" value="ECO:0007669"/>
    <property type="project" value="UniProtKB-ARBA"/>
</dbReference>
<accession>A0AAQ3KC27</accession>
<dbReference type="EMBL" id="CP136893">
    <property type="protein sequence ID" value="WOL04760.1"/>
    <property type="molecule type" value="Genomic_DNA"/>
</dbReference>
<keyword evidence="5" id="KW-0472">Membrane</keyword>
<evidence type="ECO:0000256" key="2">
    <source>
        <dbReference type="ARBA" id="ARBA00022473"/>
    </source>
</evidence>
<evidence type="ECO:0000259" key="10">
    <source>
        <dbReference type="Pfam" id="PF06136"/>
    </source>
</evidence>
<keyword evidence="6" id="KW-0131">Cell cycle</keyword>
<evidence type="ECO:0000256" key="1">
    <source>
        <dbReference type="ARBA" id="ARBA00004413"/>
    </source>
</evidence>
<feature type="domain" description="SOSEKI DIX-like" evidence="10">
    <location>
        <begin position="38"/>
        <end position="124"/>
    </location>
</feature>
<feature type="region of interest" description="Disordered" evidence="9">
    <location>
        <begin position="126"/>
        <end position="151"/>
    </location>
</feature>
<sequence>MATASSRSRLEPLRQWRVDRETSPERTMVWREPKPKKVPVVYYLSRNGHLEHPHFMEVALSGDGGLRLRDVMDRLDFLRGKGMADLYSWSCKRSYRNGFVWHDLSEDDLIHPVHGHEYVLMGSEHQQPVSFPGSGDSNAGSSGALPEVPERANIRRKRAPWSSFDLGEYKIDLVTDRAEFPPVTELEAEEISPPPSSSSPETADQHRTVGSYAGGRMRASAVLLHVLSCGSINVKEHHGLTAPEGRLKERAAAAKDVEGNGVARVQLEDREYFSGSLIEMKKKGAGDDSGDFRGLKRSSSYHHQGSHQGRGKEKSRGVPNLAQLSRQQVGQR</sequence>
<evidence type="ECO:0000313" key="11">
    <source>
        <dbReference type="EMBL" id="WOL04760.1"/>
    </source>
</evidence>
<evidence type="ECO:0000256" key="9">
    <source>
        <dbReference type="SAM" id="MobiDB-lite"/>
    </source>
</evidence>
<protein>
    <submittedName>
        <fullName evidence="11">Protein UPSTREAM OF FLC-like</fullName>
    </submittedName>
</protein>
<organism evidence="11 12">
    <name type="scientific">Canna indica</name>
    <name type="common">Indian-shot</name>
    <dbReference type="NCBI Taxonomy" id="4628"/>
    <lineage>
        <taxon>Eukaryota</taxon>
        <taxon>Viridiplantae</taxon>
        <taxon>Streptophyta</taxon>
        <taxon>Embryophyta</taxon>
        <taxon>Tracheophyta</taxon>
        <taxon>Spermatophyta</taxon>
        <taxon>Magnoliopsida</taxon>
        <taxon>Liliopsida</taxon>
        <taxon>Zingiberales</taxon>
        <taxon>Cannaceae</taxon>
        <taxon>Canna</taxon>
    </lineage>
</organism>
<feature type="compositionally biased region" description="Low complexity" evidence="9">
    <location>
        <begin position="133"/>
        <end position="144"/>
    </location>
</feature>
<comment type="similarity">
    <text evidence="7">Belongs to the SOSEKI family.</text>
</comment>
<feature type="region of interest" description="Disordered" evidence="9">
    <location>
        <begin position="186"/>
        <end position="207"/>
    </location>
</feature>
<dbReference type="InterPro" id="IPR010369">
    <property type="entry name" value="SOK"/>
</dbReference>
<comment type="subunit">
    <text evidence="8">Homodimer. Forms long polymer filaments with other SOKs proteins polymers (e.g. SOK1, SOK2, SOK3 and SOK4) crucial for polar localization and biological activity. Binds to ANGUSTIFOLIA (AN).</text>
</comment>
<evidence type="ECO:0000256" key="4">
    <source>
        <dbReference type="ARBA" id="ARBA00022618"/>
    </source>
</evidence>
<gene>
    <name evidence="11" type="ORF">Cni_G13482</name>
</gene>
<dbReference type="GO" id="GO:2000067">
    <property type="term" value="P:regulation of root morphogenesis"/>
    <property type="evidence" value="ECO:0007669"/>
    <property type="project" value="UniProtKB-ARBA"/>
</dbReference>
<dbReference type="Pfam" id="PF06136">
    <property type="entry name" value="SOK"/>
    <property type="match status" value="1"/>
</dbReference>
<proteinExistence type="inferred from homology"/>
<feature type="compositionally biased region" description="Polar residues" evidence="9">
    <location>
        <begin position="322"/>
        <end position="332"/>
    </location>
</feature>
<dbReference type="InterPro" id="IPR021182">
    <property type="entry name" value="SOK_magnoliopsida"/>
</dbReference>
<dbReference type="GO" id="GO:0051302">
    <property type="term" value="P:regulation of cell division"/>
    <property type="evidence" value="ECO:0007669"/>
    <property type="project" value="UniProtKB-ARBA"/>
</dbReference>
<dbReference type="InterPro" id="IPR048351">
    <property type="entry name" value="SOK_DIX"/>
</dbReference>
<evidence type="ECO:0000256" key="6">
    <source>
        <dbReference type="ARBA" id="ARBA00023306"/>
    </source>
</evidence>
<dbReference type="GO" id="GO:0051258">
    <property type="term" value="P:protein polymerization"/>
    <property type="evidence" value="ECO:0007669"/>
    <property type="project" value="UniProtKB-ARBA"/>
</dbReference>
<dbReference type="PANTHER" id="PTHR31083">
    <property type="entry name" value="UPSTREAM OF FLC PROTEIN (DUF966)"/>
    <property type="match status" value="1"/>
</dbReference>
<evidence type="ECO:0000256" key="5">
    <source>
        <dbReference type="ARBA" id="ARBA00023136"/>
    </source>
</evidence>
<evidence type="ECO:0000256" key="7">
    <source>
        <dbReference type="ARBA" id="ARBA00024211"/>
    </source>
</evidence>
<feature type="compositionally biased region" description="Basic and acidic residues" evidence="9">
    <location>
        <begin position="281"/>
        <end position="294"/>
    </location>
</feature>
<keyword evidence="3" id="KW-1003">Cell membrane</keyword>
<comment type="subcellular location">
    <subcellularLocation>
        <location evidence="1">Cell membrane</location>
        <topology evidence="1">Peripheral membrane protein</topology>
        <orientation evidence="1">Cytoplasmic side</orientation>
    </subcellularLocation>
</comment>
<keyword evidence="4" id="KW-0132">Cell division</keyword>
<dbReference type="PANTHER" id="PTHR31083:SF4">
    <property type="entry name" value="PROTEIN SOSEKI 4-RELATED"/>
    <property type="match status" value="1"/>
</dbReference>
<dbReference type="PIRSF" id="PIRSF031043">
    <property type="entry name" value="UCP031043"/>
    <property type="match status" value="1"/>
</dbReference>
<keyword evidence="12" id="KW-1185">Reference proteome</keyword>
<evidence type="ECO:0000313" key="12">
    <source>
        <dbReference type="Proteomes" id="UP001327560"/>
    </source>
</evidence>
<evidence type="ECO:0000256" key="3">
    <source>
        <dbReference type="ARBA" id="ARBA00022475"/>
    </source>
</evidence>
<feature type="region of interest" description="Disordered" evidence="9">
    <location>
        <begin position="281"/>
        <end position="332"/>
    </location>
</feature>
<dbReference type="AlphaFoldDB" id="A0AAQ3KC27"/>